<dbReference type="PANTHER" id="PTHR46060">
    <property type="entry name" value="MARINER MOS1 TRANSPOSASE-LIKE PROTEIN"/>
    <property type="match status" value="1"/>
</dbReference>
<sequence length="279" mass="32149">MTLTLYYNDNAYFVSSRRADLATKKIHGRASTKNDPHSGRLKTVAPDSKKVNKKNVLADRHVMVRFTAEKTKISIGSVLSILHERLRMKKVSECRSPKMFTDAQYETGLIFLYASLELLQKDPDSFLARFTTMDERYDKKPTSRAGRVRGTRTVRDNTGPSRNKATMSDLINATIHLRFPLEGKTRETLHTPERRAAVRIDPRVRDQSGRGHLYPRYINAEVHRILAETCGDNPLSDTTCRDWFRSFKNNDFEVEDKERSGAPKKFEDEKLEELLDQKP</sequence>
<accession>A0A4C1V4Z4</accession>
<name>A0A4C1V4Z4_EUMVA</name>
<organism evidence="2 3">
    <name type="scientific">Eumeta variegata</name>
    <name type="common">Bagworm moth</name>
    <name type="synonym">Eumeta japonica</name>
    <dbReference type="NCBI Taxonomy" id="151549"/>
    <lineage>
        <taxon>Eukaryota</taxon>
        <taxon>Metazoa</taxon>
        <taxon>Ecdysozoa</taxon>
        <taxon>Arthropoda</taxon>
        <taxon>Hexapoda</taxon>
        <taxon>Insecta</taxon>
        <taxon>Pterygota</taxon>
        <taxon>Neoptera</taxon>
        <taxon>Endopterygota</taxon>
        <taxon>Lepidoptera</taxon>
        <taxon>Glossata</taxon>
        <taxon>Ditrysia</taxon>
        <taxon>Tineoidea</taxon>
        <taxon>Psychidae</taxon>
        <taxon>Oiketicinae</taxon>
        <taxon>Eumeta</taxon>
    </lineage>
</organism>
<evidence type="ECO:0000256" key="1">
    <source>
        <dbReference type="SAM" id="MobiDB-lite"/>
    </source>
</evidence>
<dbReference type="InterPro" id="IPR052709">
    <property type="entry name" value="Transposase-MT_Hybrid"/>
</dbReference>
<feature type="region of interest" description="Disordered" evidence="1">
    <location>
        <begin position="138"/>
        <end position="165"/>
    </location>
</feature>
<dbReference type="AlphaFoldDB" id="A0A4C1V4Z4"/>
<dbReference type="Gene3D" id="1.10.10.1450">
    <property type="match status" value="1"/>
</dbReference>
<feature type="region of interest" description="Disordered" evidence="1">
    <location>
        <begin position="254"/>
        <end position="279"/>
    </location>
</feature>
<protein>
    <submittedName>
        <fullName evidence="2">Mariner Mos1 transposase</fullName>
    </submittedName>
</protein>
<dbReference type="EMBL" id="BGZK01000274">
    <property type="protein sequence ID" value="GBP33436.1"/>
    <property type="molecule type" value="Genomic_DNA"/>
</dbReference>
<evidence type="ECO:0000313" key="2">
    <source>
        <dbReference type="EMBL" id="GBP33436.1"/>
    </source>
</evidence>
<reference evidence="2 3" key="1">
    <citation type="journal article" date="2019" name="Commun. Biol.">
        <title>The bagworm genome reveals a unique fibroin gene that provides high tensile strength.</title>
        <authorList>
            <person name="Kono N."/>
            <person name="Nakamura H."/>
            <person name="Ohtoshi R."/>
            <person name="Tomita M."/>
            <person name="Numata K."/>
            <person name="Arakawa K."/>
        </authorList>
    </citation>
    <scope>NUCLEOTIDE SEQUENCE [LARGE SCALE GENOMIC DNA]</scope>
</reference>
<comment type="caution">
    <text evidence="2">The sequence shown here is derived from an EMBL/GenBank/DDBJ whole genome shotgun (WGS) entry which is preliminary data.</text>
</comment>
<gene>
    <name evidence="2" type="ORF">EVAR_23838_1</name>
</gene>
<dbReference type="PANTHER" id="PTHR46060:SF1">
    <property type="entry name" value="MARINER MOS1 TRANSPOSASE-LIKE PROTEIN"/>
    <property type="match status" value="1"/>
</dbReference>
<dbReference type="OrthoDB" id="161570at2759"/>
<proteinExistence type="predicted"/>
<keyword evidence="3" id="KW-1185">Reference proteome</keyword>
<dbReference type="Proteomes" id="UP000299102">
    <property type="component" value="Unassembled WGS sequence"/>
</dbReference>
<evidence type="ECO:0000313" key="3">
    <source>
        <dbReference type="Proteomes" id="UP000299102"/>
    </source>
</evidence>
<feature type="compositionally biased region" description="Polar residues" evidence="1">
    <location>
        <begin position="156"/>
        <end position="165"/>
    </location>
</feature>